<dbReference type="InterPro" id="IPR002893">
    <property type="entry name" value="Znf_MYND"/>
</dbReference>
<organism evidence="6 7">
    <name type="scientific">Somion occarium</name>
    <dbReference type="NCBI Taxonomy" id="3059160"/>
    <lineage>
        <taxon>Eukaryota</taxon>
        <taxon>Fungi</taxon>
        <taxon>Dikarya</taxon>
        <taxon>Basidiomycota</taxon>
        <taxon>Agaricomycotina</taxon>
        <taxon>Agaricomycetes</taxon>
        <taxon>Polyporales</taxon>
        <taxon>Cerrenaceae</taxon>
        <taxon>Somion</taxon>
    </lineage>
</organism>
<evidence type="ECO:0000256" key="4">
    <source>
        <dbReference type="PROSITE-ProRule" id="PRU00134"/>
    </source>
</evidence>
<dbReference type="EMBL" id="OZ037949">
    <property type="protein sequence ID" value="CAL1711740.1"/>
    <property type="molecule type" value="Genomic_DNA"/>
</dbReference>
<evidence type="ECO:0000259" key="5">
    <source>
        <dbReference type="PROSITE" id="PS50865"/>
    </source>
</evidence>
<keyword evidence="1" id="KW-0479">Metal-binding</keyword>
<name>A0ABP1DV92_9APHY</name>
<dbReference type="PROSITE" id="PS50865">
    <property type="entry name" value="ZF_MYND_2"/>
    <property type="match status" value="1"/>
</dbReference>
<reference evidence="7" key="1">
    <citation type="submission" date="2024-04" db="EMBL/GenBank/DDBJ databases">
        <authorList>
            <person name="Shaw F."/>
            <person name="Minotto A."/>
        </authorList>
    </citation>
    <scope>NUCLEOTIDE SEQUENCE [LARGE SCALE GENOMIC DNA]</scope>
</reference>
<evidence type="ECO:0000313" key="7">
    <source>
        <dbReference type="Proteomes" id="UP001497453"/>
    </source>
</evidence>
<evidence type="ECO:0000313" key="6">
    <source>
        <dbReference type="EMBL" id="CAL1711740.1"/>
    </source>
</evidence>
<protein>
    <recommendedName>
        <fullName evidence="5">MYND-type domain-containing protein</fullName>
    </recommendedName>
</protein>
<keyword evidence="3" id="KW-0862">Zinc</keyword>
<dbReference type="Gene3D" id="6.10.140.2220">
    <property type="match status" value="1"/>
</dbReference>
<dbReference type="Proteomes" id="UP001497453">
    <property type="component" value="Chromosome 6"/>
</dbReference>
<keyword evidence="7" id="KW-1185">Reference proteome</keyword>
<evidence type="ECO:0000256" key="3">
    <source>
        <dbReference type="ARBA" id="ARBA00022833"/>
    </source>
</evidence>
<gene>
    <name evidence="6" type="ORF">GFSPODELE1_LOCUS8476</name>
</gene>
<evidence type="ECO:0000256" key="1">
    <source>
        <dbReference type="ARBA" id="ARBA00022723"/>
    </source>
</evidence>
<dbReference type="Pfam" id="PF01753">
    <property type="entry name" value="zf-MYND"/>
    <property type="match status" value="1"/>
</dbReference>
<evidence type="ECO:0000256" key="2">
    <source>
        <dbReference type="ARBA" id="ARBA00022771"/>
    </source>
</evidence>
<dbReference type="SUPFAM" id="SSF144232">
    <property type="entry name" value="HIT/MYND zinc finger-like"/>
    <property type="match status" value="1"/>
</dbReference>
<keyword evidence="2 4" id="KW-0863">Zinc-finger</keyword>
<proteinExistence type="predicted"/>
<accession>A0ABP1DV92</accession>
<sequence>MATNSYPFNEPPSLTSRDQHDLINLLLNNPGEFGDKLMALHASGDGRRVDLTHLILDIVSSHTAEAQWNTFIDSSLIKVLLLIAASPSTYDCVDAREKLYATGVLQTLAFFTMKLSQYVSGGCFLEHAEHALKRFAPVFSALWGRRYTLLDSKSWAGLPETVGSLVAQVTLLHTLIHPLTPFINGSLQLVIQCWCLRRGVDKDTMSAISRIVVDTMKMGRFPLLAEQLRETFLDNGVSRLYFQTMQIRLRHEDMIDRILTETLLVIKICISMCTQLDLATVALESHVGRCTFSDLVILACQRQRCLGDSVWTPEIVQRGLDIIFMLTQNACGTPNAIRLARNLDLLPLVFSSALLRVPDTASTHHFWTTRLPAIVEFQLEEYTQGTGGRTAAFRHNLQQVVGKVWRPTIEALEGHRFDRADPRYTLLHSFLRLGRVLQLDRRAEPIPHFPGYETCVQSCHFPNCLCSNKRPMHPMRVCKGCWRVFYCGKPCQTADWKAGHREACRAR</sequence>
<feature type="domain" description="MYND-type" evidence="5">
    <location>
        <begin position="464"/>
        <end position="504"/>
    </location>
</feature>